<keyword evidence="3" id="KW-0285">Flavoprotein</keyword>
<protein>
    <submittedName>
        <fullName evidence="6">NADPH-dependent 2,4-dienoyl-CoA reductase/sulfur reductase-like enzyme</fullName>
    </submittedName>
</protein>
<dbReference type="InterPro" id="IPR036873">
    <property type="entry name" value="Rhodanese-like_dom_sf"/>
</dbReference>
<dbReference type="Pfam" id="PF01206">
    <property type="entry name" value="TusA"/>
    <property type="match status" value="1"/>
</dbReference>
<dbReference type="PROSITE" id="PS01148">
    <property type="entry name" value="UPF0033"/>
    <property type="match status" value="1"/>
</dbReference>
<dbReference type="Pfam" id="PF07992">
    <property type="entry name" value="Pyr_redox_2"/>
    <property type="match status" value="1"/>
</dbReference>
<dbReference type="InterPro" id="IPR036188">
    <property type="entry name" value="FAD/NAD-bd_sf"/>
</dbReference>
<dbReference type="PRINTS" id="PR00411">
    <property type="entry name" value="PNDRDTASEI"/>
</dbReference>
<sequence>MGKRVIIIGGVAGGASAAARLRRLDETVEIIMFERGEYISFANCGLPYYIGGTIDDREKLLVQTEEGMEARFNIDIRVKTEVTKIDREAKEVEVLSADGKVYREKYDYIILSPGAAPFVPPIEGVNRDGIFTLRNMTDLDAIKSFIDNKKPKKAAVIGAGFIGVEMAENLKDAGLDVTIIEAMEQIMGPFDVEMAKILEKHLVDNGVSIITGDAVTKFEGNENIKITLKSGKTLDVDMVIMSIGVRPEIKLAREAGLEIGERGGIKVDETLKTSDPSIYAVGDAIEFKDFVNGTSNTIPLAGPANKQGRIAADNICGRNVKYKGSQGTSILKVFDLTAASTGNNEKALKRAGIPYIKSYTHSGSHASYYPGAFIMTIKILFSSEDGKLLGAQIVGRDGVDKRIDVLATAIRHGLTVYDLEELELAYAPPYSSAKDPVNMAGFTASNILRGDMKIKHWDELDEIKKEGFFIVDVRTDIEYEGGHIEGAVNIPVDDLRRRIREIPKDRKVLVYCKVGLRGYIAYRILAQKGFDVYNLSGGYDIYQAVNFHYGEGVKMNDEMTHMEKPDYKESKKKSEINPNVKTVKVDACGLQCPGPIMKVYKEIEKINVGDVLEVHVTDPAFSNDIKSWCQRTGNTLIGVEKTSCDFVAYIRKDSDSGSLTSNRCSTLQPSAYVELPQGKTMVVFSGDLDKAIASFIIANGAAAMGRPVTMFFTFWGLNILRKDVAPKVNKNFIERMFGRMMPRGSKKLRLSKMNMGGIGPRMIRGIMRRKNISSLEELIKQAKENGVRLVACSMSMDVMGIKKEELIDGVEIGGVATFLGEAEQSNMSLFI</sequence>
<accession>A0A4R7KPJ0</accession>
<dbReference type="InterPro" id="IPR004099">
    <property type="entry name" value="Pyr_nucl-diS_OxRdtase_dimer"/>
</dbReference>
<dbReference type="InterPro" id="IPR027396">
    <property type="entry name" value="DsrEFH-like"/>
</dbReference>
<gene>
    <name evidence="6" type="ORF">EDD71_11032</name>
</gene>
<proteinExistence type="inferred from homology"/>
<comment type="similarity">
    <text evidence="2">Belongs to the class-III pyridine nucleotide-disulfide oxidoreductase family.</text>
</comment>
<dbReference type="InterPro" id="IPR001455">
    <property type="entry name" value="TusA-like"/>
</dbReference>
<dbReference type="InterPro" id="IPR001763">
    <property type="entry name" value="Rhodanese-like_dom"/>
</dbReference>
<dbReference type="InterPro" id="IPR016156">
    <property type="entry name" value="FAD/NAD-linked_Rdtase_dimer_sf"/>
</dbReference>
<evidence type="ECO:0000259" key="5">
    <source>
        <dbReference type="PROSITE" id="PS50206"/>
    </source>
</evidence>
<dbReference type="Pfam" id="PF13686">
    <property type="entry name" value="DrsE_2"/>
    <property type="match status" value="1"/>
</dbReference>
<dbReference type="InterPro" id="IPR050260">
    <property type="entry name" value="FAD-bd_OxRdtase"/>
</dbReference>
<dbReference type="InterPro" id="IPR036868">
    <property type="entry name" value="TusA-like_sf"/>
</dbReference>
<dbReference type="InterPro" id="IPR023753">
    <property type="entry name" value="FAD/NAD-binding_dom"/>
</dbReference>
<dbReference type="PANTHER" id="PTHR43429">
    <property type="entry name" value="PYRIDINE NUCLEOTIDE-DISULFIDE OXIDOREDUCTASE DOMAIN-CONTAINING"/>
    <property type="match status" value="1"/>
</dbReference>
<dbReference type="InterPro" id="IPR032836">
    <property type="entry name" value="DsrE2-like"/>
</dbReference>
<comment type="caution">
    <text evidence="6">The sequence shown here is derived from an EMBL/GenBank/DDBJ whole genome shotgun (WGS) entry which is preliminary data.</text>
</comment>
<dbReference type="Gene3D" id="3.40.1260.10">
    <property type="entry name" value="DsrEFH-like"/>
    <property type="match status" value="1"/>
</dbReference>
<evidence type="ECO:0000256" key="3">
    <source>
        <dbReference type="ARBA" id="ARBA00022630"/>
    </source>
</evidence>
<dbReference type="PANTHER" id="PTHR43429:SF3">
    <property type="entry name" value="NITRITE REDUCTASE [NAD(P)H]"/>
    <property type="match status" value="1"/>
</dbReference>
<dbReference type="PROSITE" id="PS50206">
    <property type="entry name" value="RHODANESE_3"/>
    <property type="match status" value="1"/>
</dbReference>
<dbReference type="Pfam" id="PF02852">
    <property type="entry name" value="Pyr_redox_dim"/>
    <property type="match status" value="1"/>
</dbReference>
<dbReference type="RefSeq" id="WP_133628094.1">
    <property type="nucleotide sequence ID" value="NZ_SOAZ01000010.1"/>
</dbReference>
<evidence type="ECO:0000313" key="6">
    <source>
        <dbReference type="EMBL" id="TDT60915.1"/>
    </source>
</evidence>
<dbReference type="Proteomes" id="UP000295325">
    <property type="component" value="Unassembled WGS sequence"/>
</dbReference>
<dbReference type="EMBL" id="SOAZ01000010">
    <property type="protein sequence ID" value="TDT60915.1"/>
    <property type="molecule type" value="Genomic_DNA"/>
</dbReference>
<dbReference type="SUPFAM" id="SSF52821">
    <property type="entry name" value="Rhodanese/Cell cycle control phosphatase"/>
    <property type="match status" value="1"/>
</dbReference>
<evidence type="ECO:0000256" key="1">
    <source>
        <dbReference type="ARBA" id="ARBA00001974"/>
    </source>
</evidence>
<evidence type="ECO:0000256" key="2">
    <source>
        <dbReference type="ARBA" id="ARBA00009130"/>
    </source>
</evidence>
<dbReference type="SUPFAM" id="SSF75169">
    <property type="entry name" value="DsrEFH-like"/>
    <property type="match status" value="1"/>
</dbReference>
<dbReference type="GO" id="GO:0016491">
    <property type="term" value="F:oxidoreductase activity"/>
    <property type="evidence" value="ECO:0007669"/>
    <property type="project" value="InterPro"/>
</dbReference>
<dbReference type="Pfam" id="PF00581">
    <property type="entry name" value="Rhodanese"/>
    <property type="match status" value="1"/>
</dbReference>
<dbReference type="SUPFAM" id="SSF64307">
    <property type="entry name" value="SirA-like"/>
    <property type="match status" value="1"/>
</dbReference>
<dbReference type="Gene3D" id="3.30.110.40">
    <property type="entry name" value="TusA-like domain"/>
    <property type="match status" value="1"/>
</dbReference>
<evidence type="ECO:0000313" key="7">
    <source>
        <dbReference type="Proteomes" id="UP000295325"/>
    </source>
</evidence>
<dbReference type="SMART" id="SM00450">
    <property type="entry name" value="RHOD"/>
    <property type="match status" value="1"/>
</dbReference>
<dbReference type="Gene3D" id="3.50.50.60">
    <property type="entry name" value="FAD/NAD(P)-binding domain"/>
    <property type="match status" value="2"/>
</dbReference>
<dbReference type="OrthoDB" id="9802028at2"/>
<dbReference type="AlphaFoldDB" id="A0A4R7KPJ0"/>
<feature type="domain" description="Rhodanese" evidence="5">
    <location>
        <begin position="464"/>
        <end position="551"/>
    </location>
</feature>
<keyword evidence="4" id="KW-0274">FAD</keyword>
<dbReference type="CDD" id="cd01524">
    <property type="entry name" value="RHOD_Pyr_redox"/>
    <property type="match status" value="1"/>
</dbReference>
<name>A0A4R7KPJ0_9CLOT</name>
<dbReference type="SUPFAM" id="SSF55424">
    <property type="entry name" value="FAD/NAD-linked reductases, dimerisation (C-terminal) domain"/>
    <property type="match status" value="1"/>
</dbReference>
<evidence type="ECO:0000256" key="4">
    <source>
        <dbReference type="ARBA" id="ARBA00022827"/>
    </source>
</evidence>
<dbReference type="SUPFAM" id="SSF51905">
    <property type="entry name" value="FAD/NAD(P)-binding domain"/>
    <property type="match status" value="1"/>
</dbReference>
<dbReference type="PRINTS" id="PR00368">
    <property type="entry name" value="FADPNR"/>
</dbReference>
<dbReference type="Gene3D" id="3.40.250.10">
    <property type="entry name" value="Rhodanese-like domain"/>
    <property type="match status" value="1"/>
</dbReference>
<organism evidence="6 7">
    <name type="scientific">Fonticella tunisiensis</name>
    <dbReference type="NCBI Taxonomy" id="1096341"/>
    <lineage>
        <taxon>Bacteria</taxon>
        <taxon>Bacillati</taxon>
        <taxon>Bacillota</taxon>
        <taxon>Clostridia</taxon>
        <taxon>Eubacteriales</taxon>
        <taxon>Clostridiaceae</taxon>
        <taxon>Fonticella</taxon>
    </lineage>
</organism>
<comment type="cofactor">
    <cofactor evidence="1">
        <name>FAD</name>
        <dbReference type="ChEBI" id="CHEBI:57692"/>
    </cofactor>
</comment>
<reference evidence="6 7" key="1">
    <citation type="submission" date="2019-03" db="EMBL/GenBank/DDBJ databases">
        <title>Genomic Encyclopedia of Type Strains, Phase IV (KMG-IV): sequencing the most valuable type-strain genomes for metagenomic binning, comparative biology and taxonomic classification.</title>
        <authorList>
            <person name="Goeker M."/>
        </authorList>
    </citation>
    <scope>NUCLEOTIDE SEQUENCE [LARGE SCALE GENOMIC DNA]</scope>
    <source>
        <strain evidence="6 7">DSM 24455</strain>
    </source>
</reference>
<keyword evidence="7" id="KW-1185">Reference proteome</keyword>